<evidence type="ECO:0000259" key="1">
    <source>
        <dbReference type="Pfam" id="PF03724"/>
    </source>
</evidence>
<dbReference type="Gene3D" id="2.40.128.270">
    <property type="match status" value="1"/>
</dbReference>
<gene>
    <name evidence="2" type="ORF">GCM10011339_21840</name>
</gene>
<reference evidence="3" key="1">
    <citation type="journal article" date="2019" name="Int. J. Syst. Evol. Microbiol.">
        <title>The Global Catalogue of Microorganisms (GCM) 10K type strain sequencing project: providing services to taxonomists for standard genome sequencing and annotation.</title>
        <authorList>
            <consortium name="The Broad Institute Genomics Platform"/>
            <consortium name="The Broad Institute Genome Sequencing Center for Infectious Disease"/>
            <person name="Wu L."/>
            <person name="Ma J."/>
        </authorList>
    </citation>
    <scope>NUCLEOTIDE SEQUENCE [LARGE SCALE GENOMIC DNA]</scope>
    <source>
        <strain evidence="3">CGMCC 1.15407</strain>
    </source>
</reference>
<evidence type="ECO:0000313" key="3">
    <source>
        <dbReference type="Proteomes" id="UP000647339"/>
    </source>
</evidence>
<dbReference type="Gene3D" id="2.40.128.640">
    <property type="match status" value="1"/>
</dbReference>
<dbReference type="Pfam" id="PF03724">
    <property type="entry name" value="META"/>
    <property type="match status" value="1"/>
</dbReference>
<dbReference type="Proteomes" id="UP000647339">
    <property type="component" value="Unassembled WGS sequence"/>
</dbReference>
<dbReference type="RefSeq" id="WP_137401519.1">
    <property type="nucleotide sequence ID" value="NZ_BMIU01000009.1"/>
</dbReference>
<accession>A0ABQ1V1N7</accession>
<name>A0ABQ1V1N7_9BACT</name>
<dbReference type="InterPro" id="IPR007298">
    <property type="entry name" value="Cu-R_lipoprotein_NlpE"/>
</dbReference>
<organism evidence="2 3">
    <name type="scientific">Echinicola rosea</name>
    <dbReference type="NCBI Taxonomy" id="1807691"/>
    <lineage>
        <taxon>Bacteria</taxon>
        <taxon>Pseudomonadati</taxon>
        <taxon>Bacteroidota</taxon>
        <taxon>Cytophagia</taxon>
        <taxon>Cytophagales</taxon>
        <taxon>Cyclobacteriaceae</taxon>
        <taxon>Echinicola</taxon>
    </lineage>
</organism>
<comment type="caution">
    <text evidence="2">The sequence shown here is derived from an EMBL/GenBank/DDBJ whole genome shotgun (WGS) entry which is preliminary data.</text>
</comment>
<dbReference type="InterPro" id="IPR053147">
    <property type="entry name" value="Hsp_HslJ-like"/>
</dbReference>
<dbReference type="PROSITE" id="PS51257">
    <property type="entry name" value="PROKAR_LIPOPROTEIN"/>
    <property type="match status" value="1"/>
</dbReference>
<dbReference type="InterPro" id="IPR005184">
    <property type="entry name" value="DUF306_Meta_HslJ"/>
</dbReference>
<evidence type="ECO:0000313" key="2">
    <source>
        <dbReference type="EMBL" id="GGF33254.1"/>
    </source>
</evidence>
<dbReference type="EMBL" id="BMIU01000009">
    <property type="protein sequence ID" value="GGF33254.1"/>
    <property type="molecule type" value="Genomic_DNA"/>
</dbReference>
<dbReference type="Pfam" id="PF04170">
    <property type="entry name" value="NlpE"/>
    <property type="match status" value="1"/>
</dbReference>
<dbReference type="PANTHER" id="PTHR35535">
    <property type="entry name" value="HEAT SHOCK PROTEIN HSLJ"/>
    <property type="match status" value="1"/>
</dbReference>
<dbReference type="InterPro" id="IPR038670">
    <property type="entry name" value="HslJ-like_sf"/>
</dbReference>
<feature type="domain" description="DUF306" evidence="1">
    <location>
        <begin position="249"/>
        <end position="349"/>
    </location>
</feature>
<keyword evidence="3" id="KW-1185">Reference proteome</keyword>
<sequence>MKHLLYGSFLSLVLLSSCTKEKPELPLGTFYTVLPCADCPGISYELHLKGDSSYTEKMVYQERSEEVSEHSGRISFQDDQILALDKEEKEGMRLFKIHGDSLQMLDIAGKVIESPFADRYFLTKEKPEEFNMKLKEKSFVGFKARGNEPFWSLEMDFNKQMVFTPMDGEPLIAPIPKPVRPQDVNAVSYRAKTEKGTLHVTIFRRKCQDTMAGEEFGYEVKVSVKHGNDGEFRDYTGCGDYQGDYRLNDIWALETLNGEKLIKDGKNPNLEFNLMENRFFGFGGCNRINGEISIKKQQIKFSKVATTEMACPNLKAEGIFMQHITDQSYNFKIDGLELTLRNDQNVLVFRKID</sequence>
<proteinExistence type="predicted"/>
<dbReference type="PANTHER" id="PTHR35535:SF1">
    <property type="entry name" value="HEAT SHOCK PROTEIN HSLJ"/>
    <property type="match status" value="1"/>
</dbReference>
<protein>
    <recommendedName>
        <fullName evidence="1">DUF306 domain-containing protein</fullName>
    </recommendedName>
</protein>